<organism evidence="2">
    <name type="scientific">Fusarium oxysporum f. sp. pisi HDV247</name>
    <dbReference type="NCBI Taxonomy" id="1080344"/>
    <lineage>
        <taxon>Eukaryota</taxon>
        <taxon>Fungi</taxon>
        <taxon>Dikarya</taxon>
        <taxon>Ascomycota</taxon>
        <taxon>Pezizomycotina</taxon>
        <taxon>Sordariomycetes</taxon>
        <taxon>Hypocreomycetidae</taxon>
        <taxon>Hypocreales</taxon>
        <taxon>Nectriaceae</taxon>
        <taxon>Fusarium</taxon>
        <taxon>Fusarium oxysporum species complex</taxon>
    </lineage>
</organism>
<feature type="region of interest" description="Disordered" evidence="1">
    <location>
        <begin position="1"/>
        <end position="20"/>
    </location>
</feature>
<name>W9NZ67_FUSOX</name>
<evidence type="ECO:0008006" key="3">
    <source>
        <dbReference type="Google" id="ProtNLM"/>
    </source>
</evidence>
<proteinExistence type="predicted"/>
<dbReference type="PANTHER" id="PTHR12110">
    <property type="entry name" value="HYDROXYPYRUVATE ISOMERASE"/>
    <property type="match status" value="1"/>
</dbReference>
<dbReference type="InterPro" id="IPR050312">
    <property type="entry name" value="IolE/XylAMocC-like"/>
</dbReference>
<dbReference type="SUPFAM" id="SSF51658">
    <property type="entry name" value="Xylose isomerase-like"/>
    <property type="match status" value="1"/>
</dbReference>
<evidence type="ECO:0000313" key="2">
    <source>
        <dbReference type="EMBL" id="EXA35252.1"/>
    </source>
</evidence>
<protein>
    <recommendedName>
        <fullName evidence="3">Xylose isomerase-like TIM barrel domain-containing protein</fullName>
    </recommendedName>
</protein>
<gene>
    <name evidence="2" type="ORF">FOVG_14011</name>
</gene>
<dbReference type="HOGENOM" id="CLU_1777548_0_0_1"/>
<accession>W9NZ67</accession>
<dbReference type="PANTHER" id="PTHR12110:SF21">
    <property type="entry name" value="XYLOSE ISOMERASE-LIKE TIM BARREL DOMAIN-CONTAINING PROTEIN"/>
    <property type="match status" value="1"/>
</dbReference>
<reference evidence="2" key="1">
    <citation type="submission" date="2011-10" db="EMBL/GenBank/DDBJ databases">
        <title>The Genome Sequence of Fusarium oxysporum HDV247.</title>
        <authorList>
            <consortium name="The Broad Institute Genome Sequencing Platform"/>
            <person name="Ma L.-J."/>
            <person name="Gale L.R."/>
            <person name="Schwartz D.C."/>
            <person name="Zhou S."/>
            <person name="Corby-Kistler H."/>
            <person name="Young S.K."/>
            <person name="Zeng Q."/>
            <person name="Gargeya S."/>
            <person name="Fitzgerald M."/>
            <person name="Haas B."/>
            <person name="Abouelleil A."/>
            <person name="Alvarado L."/>
            <person name="Arachchi H.M."/>
            <person name="Berlin A."/>
            <person name="Brown A."/>
            <person name="Chapman S.B."/>
            <person name="Chen Z."/>
            <person name="Dunbar C."/>
            <person name="Freedman E."/>
            <person name="Gearin G."/>
            <person name="Goldberg J."/>
            <person name="Griggs A."/>
            <person name="Gujja S."/>
            <person name="Heiman D."/>
            <person name="Howarth C."/>
            <person name="Larson L."/>
            <person name="Lui A."/>
            <person name="MacDonald P.J.P."/>
            <person name="Montmayeur A."/>
            <person name="Murphy C."/>
            <person name="Neiman D."/>
            <person name="Pearson M."/>
            <person name="Priest M."/>
            <person name="Roberts A."/>
            <person name="Saif S."/>
            <person name="Shea T."/>
            <person name="Shenoy N."/>
            <person name="Sisk P."/>
            <person name="Stolte C."/>
            <person name="Sykes S."/>
            <person name="Wortman J."/>
            <person name="Nusbaum C."/>
            <person name="Birren B."/>
        </authorList>
    </citation>
    <scope>NUCLEOTIDE SEQUENCE [LARGE SCALE GENOMIC DNA]</scope>
    <source>
        <strain evidence="2">HDV247</strain>
    </source>
</reference>
<evidence type="ECO:0000256" key="1">
    <source>
        <dbReference type="SAM" id="MobiDB-lite"/>
    </source>
</evidence>
<dbReference type="InterPro" id="IPR036237">
    <property type="entry name" value="Xyl_isomerase-like_sf"/>
</dbReference>
<sequence>MRTRNMTRYPNSNKWAGTSVSLGKHPSQILERKLSAASNHGFDGVKLVHSDFLSHAKPNNFTPIQSGQKVQSVFKELSIEMLGLDPLKNFEGNISIPLSKRLDTAKEWIELAMAAGTTVIQMPSLFLPLSTRGYRIIIPELQELTDLAEES</sequence>
<dbReference type="Gene3D" id="3.20.20.150">
    <property type="entry name" value="Divalent-metal-dependent TIM barrel enzymes"/>
    <property type="match status" value="1"/>
</dbReference>
<dbReference type="AlphaFoldDB" id="W9NZ67"/>
<dbReference type="EMBL" id="JH650979">
    <property type="protein sequence ID" value="EXA35252.1"/>
    <property type="molecule type" value="Genomic_DNA"/>
</dbReference>
<dbReference type="Proteomes" id="UP000030751">
    <property type="component" value="Unassembled WGS sequence"/>
</dbReference>
<reference evidence="2" key="2">
    <citation type="submission" date="2012-05" db="EMBL/GenBank/DDBJ databases">
        <title>Annotation of the Genome Sequence of Fusarium oxysporum HDV247.</title>
        <authorList>
            <consortium name="The Broad Institute Genomics Platform"/>
            <person name="Ma L.-J."/>
            <person name="Corby-Kistler H."/>
            <person name="Broz K."/>
            <person name="Gale L.R."/>
            <person name="Jonkers W."/>
            <person name="O'Donnell K."/>
            <person name="Ploetz R."/>
            <person name="Steinberg C."/>
            <person name="Schwartz D.C."/>
            <person name="VanEtten H."/>
            <person name="Zhou S."/>
            <person name="Young S.K."/>
            <person name="Zeng Q."/>
            <person name="Gargeya S."/>
            <person name="Fitzgerald M."/>
            <person name="Abouelleil A."/>
            <person name="Alvarado L."/>
            <person name="Chapman S.B."/>
            <person name="Gainer-Dewar J."/>
            <person name="Goldberg J."/>
            <person name="Griggs A."/>
            <person name="Gujja S."/>
            <person name="Hansen M."/>
            <person name="Howarth C."/>
            <person name="Imamovic A."/>
            <person name="Ireland A."/>
            <person name="Larimer J."/>
            <person name="McCowan C."/>
            <person name="Murphy C."/>
            <person name="Pearson M."/>
            <person name="Poon T.W."/>
            <person name="Priest M."/>
            <person name="Roberts A."/>
            <person name="Saif S."/>
            <person name="Shea T."/>
            <person name="Sykes S."/>
            <person name="Wortman J."/>
            <person name="Nusbaum C."/>
            <person name="Birren B."/>
        </authorList>
    </citation>
    <scope>NUCLEOTIDE SEQUENCE</scope>
    <source>
        <strain evidence="2">HDV247</strain>
    </source>
</reference>